<dbReference type="OrthoDB" id="61127at2"/>
<feature type="domain" description="Chromosomal replication initiator protein DnaA ATPAse" evidence="1">
    <location>
        <begin position="144"/>
        <end position="233"/>
    </location>
</feature>
<dbReference type="SUPFAM" id="SSF52540">
    <property type="entry name" value="P-loop containing nucleoside triphosphate hydrolases"/>
    <property type="match status" value="1"/>
</dbReference>
<feature type="domain" description="Primosomal DnaI N-terminal" evidence="2">
    <location>
        <begin position="1"/>
        <end position="93"/>
    </location>
</feature>
<dbReference type="RefSeq" id="WP_067975294.1">
    <property type="nucleotide sequence ID" value="NZ_CAJHKM010000002.1"/>
</dbReference>
<dbReference type="InterPro" id="IPR013317">
    <property type="entry name" value="DnaA_dom"/>
</dbReference>
<evidence type="ECO:0000313" key="6">
    <source>
        <dbReference type="Proteomes" id="UP000234239"/>
    </source>
</evidence>
<dbReference type="EMBL" id="CP014160">
    <property type="protein sequence ID" value="AMB94494.1"/>
    <property type="molecule type" value="Genomic_DNA"/>
</dbReference>
<proteinExistence type="predicted"/>
<dbReference type="GO" id="GO:0006260">
    <property type="term" value="P:DNA replication"/>
    <property type="evidence" value="ECO:0007669"/>
    <property type="project" value="TreeGrafter"/>
</dbReference>
<evidence type="ECO:0000259" key="2">
    <source>
        <dbReference type="Pfam" id="PF07319"/>
    </source>
</evidence>
<dbReference type="EMBL" id="PKGY01000001">
    <property type="protein sequence ID" value="PKZ23512.1"/>
    <property type="molecule type" value="Genomic_DNA"/>
</dbReference>
<evidence type="ECO:0000313" key="5">
    <source>
        <dbReference type="Proteomes" id="UP000069912"/>
    </source>
</evidence>
<dbReference type="InterPro" id="IPR027417">
    <property type="entry name" value="P-loop_NTPase"/>
</dbReference>
<dbReference type="PANTHER" id="PTHR30050:SF8">
    <property type="entry name" value="PRIMOSOMAL PROTEIN DNAI"/>
    <property type="match status" value="1"/>
</dbReference>
<dbReference type="Proteomes" id="UP000234239">
    <property type="component" value="Unassembled WGS sequence"/>
</dbReference>
<evidence type="ECO:0000313" key="4">
    <source>
        <dbReference type="EMBL" id="PKZ23512.1"/>
    </source>
</evidence>
<dbReference type="Pfam" id="PF07319">
    <property type="entry name" value="DnaI_N"/>
    <property type="match status" value="1"/>
</dbReference>
<dbReference type="Pfam" id="PF00308">
    <property type="entry name" value="Bac_DnaA"/>
    <property type="match status" value="1"/>
</dbReference>
<evidence type="ECO:0000313" key="3">
    <source>
        <dbReference type="EMBL" id="AMB94494.1"/>
    </source>
</evidence>
<evidence type="ECO:0000259" key="1">
    <source>
        <dbReference type="Pfam" id="PF00308"/>
    </source>
</evidence>
<name>A0A109RDY7_9LACT</name>
<dbReference type="Gene3D" id="3.40.50.300">
    <property type="entry name" value="P-loop containing nucleotide triphosphate hydrolases"/>
    <property type="match status" value="1"/>
</dbReference>
<dbReference type="CDD" id="cd00009">
    <property type="entry name" value="AAA"/>
    <property type="match status" value="1"/>
</dbReference>
<dbReference type="GO" id="GO:0005524">
    <property type="term" value="F:ATP binding"/>
    <property type="evidence" value="ECO:0007669"/>
    <property type="project" value="InterPro"/>
</dbReference>
<dbReference type="InterPro" id="IPR009928">
    <property type="entry name" value="DnaI_N"/>
</dbReference>
<sequence>MQNIGPEIKKILEQKDYKERLKEIQAEALSDPDVQAFIDQHQDQVDEPMIQRSLSKIYEFVQEKKRIQAGYEPKIPNFHPQLQMNVNYIDVQYVANEDYLAKQAELKRDRRITLVDLPKSLREANFDQFDVDDPARQEAASRALTFTTDYLKAPDRFHKGLYFHGAFGVGKTFLLAAIANDLADKGYETTLVHYPQFAQSIKQSIASNTVQDKLEALQKAPLLMLDDIGAESNSAWLRDDILGVILQYRMNEQLPTFFSSNFNFEELETHLARTNSGDIEPVKAGRIMERIAFLAEEIEVGGRNRRHD</sequence>
<dbReference type="PANTHER" id="PTHR30050">
    <property type="entry name" value="CHROMOSOMAL REPLICATION INITIATOR PROTEIN DNAA"/>
    <property type="match status" value="1"/>
</dbReference>
<reference evidence="5" key="2">
    <citation type="submission" date="2016-01" db="EMBL/GenBank/DDBJ databases">
        <title>Six Aerococcus type strain genome sequencing and assembly using PacBio and Illumina Hiseq.</title>
        <authorList>
            <person name="Carkaci D."/>
            <person name="Dargis R."/>
            <person name="Nielsen X.C."/>
            <person name="Skovgaard O."/>
            <person name="Fuursted K."/>
            <person name="Christensen J.J."/>
        </authorList>
    </citation>
    <scope>NUCLEOTIDE SEQUENCE [LARGE SCALE GENOMIC DNA]</scope>
    <source>
        <strain evidence="5">CCUG43001</strain>
    </source>
</reference>
<gene>
    <name evidence="3" type="ORF">AWM72_06895</name>
    <name evidence="4" type="ORF">CYJ28_02865</name>
</gene>
<dbReference type="Proteomes" id="UP000069912">
    <property type="component" value="Chromosome"/>
</dbReference>
<dbReference type="AlphaFoldDB" id="A0A109RDY7"/>
<dbReference type="NCBIfam" id="NF006505">
    <property type="entry name" value="PRK08939.1"/>
    <property type="match status" value="1"/>
</dbReference>
<reference evidence="4 6" key="3">
    <citation type="submission" date="2017-12" db="EMBL/GenBank/DDBJ databases">
        <title>Phylogenetic diversity of female urinary microbiome.</title>
        <authorList>
            <person name="Thomas-White K."/>
            <person name="Wolfe A.J."/>
        </authorList>
    </citation>
    <scope>NUCLEOTIDE SEQUENCE [LARGE SCALE GENOMIC DNA]</scope>
    <source>
        <strain evidence="4 6">UMB0139</strain>
    </source>
</reference>
<reference evidence="3 5" key="1">
    <citation type="journal article" date="2016" name="Genome Announc.">
        <title>Complete Genome Sequences of Aerococcus christensenii CCUG 28831T, Aerococcus sanguinicola CCUG 43001T, Aerococcus urinae CCUG 36881T, Aerococcus urinaeequi CCUG 28094T, Aerococcus urinaehominis CCUG 42038 BT, and Aerococcus viridans CCUG 4311T.</title>
        <authorList>
            <person name="Carkaci D."/>
            <person name="Dargis R."/>
            <person name="Nielsen X.C."/>
            <person name="Skovgaard O."/>
            <person name="Fuursted K."/>
            <person name="Christensen J.J."/>
        </authorList>
    </citation>
    <scope>NUCLEOTIDE SEQUENCE [LARGE SCALE GENOMIC DNA]</scope>
    <source>
        <strain evidence="3 5">CCUG43001</strain>
    </source>
</reference>
<dbReference type="KEGG" id="asan:AWM72_06895"/>
<keyword evidence="5" id="KW-1185">Reference proteome</keyword>
<protein>
    <submittedName>
        <fullName evidence="3">Primosomal protein DnaI</fullName>
    </submittedName>
</protein>
<organism evidence="3 5">
    <name type="scientific">Aerococcus sanguinicola</name>
    <dbReference type="NCBI Taxonomy" id="119206"/>
    <lineage>
        <taxon>Bacteria</taxon>
        <taxon>Bacillati</taxon>
        <taxon>Bacillota</taxon>
        <taxon>Bacilli</taxon>
        <taxon>Lactobacillales</taxon>
        <taxon>Aerococcaceae</taxon>
        <taxon>Aerococcus</taxon>
    </lineage>
</organism>
<dbReference type="GeneID" id="92903791"/>
<accession>A0A109RDY7</accession>